<comment type="caution">
    <text evidence="2">The sequence shown here is derived from an EMBL/GenBank/DDBJ whole genome shotgun (WGS) entry which is preliminary data.</text>
</comment>
<evidence type="ECO:0000313" key="3">
    <source>
        <dbReference type="Proteomes" id="UP000019277"/>
    </source>
</evidence>
<dbReference type="AlphaFoldDB" id="W7IKL4"/>
<proteinExistence type="predicted"/>
<dbReference type="EMBL" id="AYXG01000139">
    <property type="protein sequence ID" value="EWC60878.1"/>
    <property type="molecule type" value="Genomic_DNA"/>
</dbReference>
<protein>
    <submittedName>
        <fullName evidence="2">Uncharacterized protein</fullName>
    </submittedName>
</protein>
<dbReference type="Proteomes" id="UP000019277">
    <property type="component" value="Unassembled WGS sequence"/>
</dbReference>
<evidence type="ECO:0000256" key="1">
    <source>
        <dbReference type="SAM" id="MobiDB-lite"/>
    </source>
</evidence>
<evidence type="ECO:0000313" key="2">
    <source>
        <dbReference type="EMBL" id="EWC60878.1"/>
    </source>
</evidence>
<dbReference type="STRING" id="909613.UO65_3808"/>
<reference evidence="2 3" key="1">
    <citation type="journal article" date="2014" name="Genome Announc.">
        <title>Draft Genome Sequence of the Antitrypanosomally Active Sponge-Associated Bacterium Actinokineospora sp. Strain EG49.</title>
        <authorList>
            <person name="Harjes J."/>
            <person name="Ryu T."/>
            <person name="Abdelmohsen U.R."/>
            <person name="Moitinho-Silva L."/>
            <person name="Horn H."/>
            <person name="Ravasi T."/>
            <person name="Hentschel U."/>
        </authorList>
    </citation>
    <scope>NUCLEOTIDE SEQUENCE [LARGE SCALE GENOMIC DNA]</scope>
    <source>
        <strain evidence="2 3">EG49</strain>
    </source>
</reference>
<sequence length="100" mass="10695">MFTLPRSWRESACAGFPQAAHRGSPDHPIQVMAQHFPLVAVRGSFDCTRVPEGIWWKRIRSCGGRETGSTADVVATGGTGHRSSCAKNRRNSGSGGAPES</sequence>
<accession>W7IKL4</accession>
<organism evidence="2 3">
    <name type="scientific">Actinokineospora spheciospongiae</name>
    <dbReference type="NCBI Taxonomy" id="909613"/>
    <lineage>
        <taxon>Bacteria</taxon>
        <taxon>Bacillati</taxon>
        <taxon>Actinomycetota</taxon>
        <taxon>Actinomycetes</taxon>
        <taxon>Pseudonocardiales</taxon>
        <taxon>Pseudonocardiaceae</taxon>
        <taxon>Actinokineospora</taxon>
    </lineage>
</organism>
<name>W7IKL4_9PSEU</name>
<feature type="region of interest" description="Disordered" evidence="1">
    <location>
        <begin position="66"/>
        <end position="100"/>
    </location>
</feature>
<gene>
    <name evidence="2" type="ORF">UO65_3808</name>
</gene>
<keyword evidence="3" id="KW-1185">Reference proteome</keyword>